<gene>
    <name evidence="2" type="ORF">GCM10010984_29650</name>
    <name evidence="3" type="ORF">SAMN05443634_11625</name>
</gene>
<keyword evidence="1" id="KW-0732">Signal</keyword>
<reference evidence="5" key="4">
    <citation type="journal article" date="2019" name="Int. J. Syst. Evol. Microbiol.">
        <title>The Global Catalogue of Microorganisms (GCM) 10K type strain sequencing project: providing services to taxonomists for standard genome sequencing and annotation.</title>
        <authorList>
            <consortium name="The Broad Institute Genomics Platform"/>
            <consortium name="The Broad Institute Genome Sequencing Center for Infectious Disease"/>
            <person name="Wu L."/>
            <person name="Ma J."/>
        </authorList>
    </citation>
    <scope>NUCLEOTIDE SEQUENCE [LARGE SCALE GENOMIC DNA]</scope>
    <source>
        <strain evidence="5">CGMCC 1.12707</strain>
    </source>
</reference>
<feature type="signal peptide" evidence="1">
    <location>
        <begin position="1"/>
        <end position="19"/>
    </location>
</feature>
<keyword evidence="5" id="KW-1185">Reference proteome</keyword>
<protein>
    <submittedName>
        <fullName evidence="2">Membrane protein</fullName>
    </submittedName>
</protein>
<reference evidence="2" key="5">
    <citation type="submission" date="2024-05" db="EMBL/GenBank/DDBJ databases">
        <authorList>
            <person name="Sun Q."/>
            <person name="Zhou Y."/>
        </authorList>
    </citation>
    <scope>NUCLEOTIDE SEQUENCE</scope>
    <source>
        <strain evidence="2">CGMCC 1.12707</strain>
    </source>
</reference>
<dbReference type="STRING" id="1434701.SAMN05443634_11625"/>
<dbReference type="EMBL" id="FRBH01000016">
    <property type="protein sequence ID" value="SHL72541.1"/>
    <property type="molecule type" value="Genomic_DNA"/>
</dbReference>
<evidence type="ECO:0000256" key="1">
    <source>
        <dbReference type="SAM" id="SignalP"/>
    </source>
</evidence>
<feature type="chain" id="PRO_5012319565" evidence="1">
    <location>
        <begin position="20"/>
        <end position="279"/>
    </location>
</feature>
<proteinExistence type="predicted"/>
<dbReference type="AlphaFoldDB" id="A0A1M7CZ36"/>
<reference evidence="3" key="2">
    <citation type="submission" date="2016-11" db="EMBL/GenBank/DDBJ databases">
        <authorList>
            <person name="Jaros S."/>
            <person name="Januszkiewicz K."/>
            <person name="Wedrychowicz H."/>
        </authorList>
    </citation>
    <scope>NUCLEOTIDE SEQUENCE [LARGE SCALE GENOMIC DNA]</scope>
    <source>
        <strain evidence="3">DSM 27989</strain>
    </source>
</reference>
<evidence type="ECO:0000313" key="2">
    <source>
        <dbReference type="EMBL" id="GGF10610.1"/>
    </source>
</evidence>
<evidence type="ECO:0000313" key="4">
    <source>
        <dbReference type="Proteomes" id="UP000184120"/>
    </source>
</evidence>
<dbReference type="Proteomes" id="UP000650994">
    <property type="component" value="Unassembled WGS sequence"/>
</dbReference>
<accession>A0A1M7CZ36</accession>
<name>A0A1M7CZ36_9FLAO</name>
<reference evidence="2" key="1">
    <citation type="journal article" date="2014" name="Int. J. Syst. Evol. Microbiol.">
        <title>Complete genome of a new Firmicutes species belonging to the dominant human colonic microbiota ('Ruminococcus bicirculans') reveals two chromosomes and a selective capacity to utilize plant glucans.</title>
        <authorList>
            <consortium name="NISC Comparative Sequencing Program"/>
            <person name="Wegmann U."/>
            <person name="Louis P."/>
            <person name="Goesmann A."/>
            <person name="Henrissat B."/>
            <person name="Duncan S.H."/>
            <person name="Flint H.J."/>
        </authorList>
    </citation>
    <scope>NUCLEOTIDE SEQUENCE</scope>
    <source>
        <strain evidence="2">CGMCC 1.12707</strain>
    </source>
</reference>
<evidence type="ECO:0000313" key="5">
    <source>
        <dbReference type="Proteomes" id="UP000650994"/>
    </source>
</evidence>
<dbReference type="RefSeq" id="WP_229731947.1">
    <property type="nucleotide sequence ID" value="NZ_BMFL01000027.1"/>
</dbReference>
<dbReference type="EMBL" id="BMFL01000027">
    <property type="protein sequence ID" value="GGF10610.1"/>
    <property type="molecule type" value="Genomic_DNA"/>
</dbReference>
<organism evidence="3 4">
    <name type="scientific">Chishuiella changwenlii</name>
    <dbReference type="NCBI Taxonomy" id="1434701"/>
    <lineage>
        <taxon>Bacteria</taxon>
        <taxon>Pseudomonadati</taxon>
        <taxon>Bacteroidota</taxon>
        <taxon>Flavobacteriia</taxon>
        <taxon>Flavobacteriales</taxon>
        <taxon>Weeksellaceae</taxon>
        <taxon>Chishuiella</taxon>
    </lineage>
</organism>
<sequence>MKKYINLLFLFAFVAVSFGQGKNNKGKFYVYWGWNHAQYTKSDIQFKGDGYDFTLDNVAAHDRQTAFGMKYFNPSSMTIPQYNFRLGYFISDNWNISFGIDHMKYVMDQDQTVKMNGHINTGSEFDGTYTNADQKLTEDFLTFEHTDGLNYANLEIRRFDNLVHLPISKNGKGIDVNITEGVGAGIMYPKSNVKLLGRERNDEFHLAGFATAAMVGINFTFWDYFFVQAELKGGYANLSDIRTTADKSDKAKQNIVFSQQNLVFGAIIPVFTHKNKLNF</sequence>
<evidence type="ECO:0000313" key="3">
    <source>
        <dbReference type="EMBL" id="SHL72541.1"/>
    </source>
</evidence>
<dbReference type="Proteomes" id="UP000184120">
    <property type="component" value="Unassembled WGS sequence"/>
</dbReference>
<reference evidence="4" key="3">
    <citation type="submission" date="2016-11" db="EMBL/GenBank/DDBJ databases">
        <authorList>
            <person name="Varghese N."/>
            <person name="Submissions S."/>
        </authorList>
    </citation>
    <scope>NUCLEOTIDE SEQUENCE [LARGE SCALE GENOMIC DNA]</scope>
    <source>
        <strain evidence="4">DSM 27989</strain>
    </source>
</reference>